<dbReference type="Gene3D" id="3.40.50.10860">
    <property type="entry name" value="Leucine Dehydrogenase, chain A, domain 1"/>
    <property type="match status" value="1"/>
</dbReference>
<evidence type="ECO:0000313" key="5">
    <source>
        <dbReference type="EMBL" id="EQD64370.1"/>
    </source>
</evidence>
<keyword evidence="2 5" id="KW-0560">Oxidoreductase</keyword>
<dbReference type="InterPro" id="IPR006097">
    <property type="entry name" value="Glu/Leu/Phe/Val/Trp_DH_dimer"/>
</dbReference>
<dbReference type="InterPro" id="IPR046346">
    <property type="entry name" value="Aminoacid_DH-like_N_sf"/>
</dbReference>
<comment type="similarity">
    <text evidence="1">Belongs to the Glu/Leu/Phe/Val dehydrogenases family.</text>
</comment>
<reference evidence="5" key="2">
    <citation type="journal article" date="2014" name="ISME J.">
        <title>Microbial stratification in low pH oxic and suboxic macroscopic growths along an acid mine drainage.</title>
        <authorList>
            <person name="Mendez-Garcia C."/>
            <person name="Mesa V."/>
            <person name="Sprenger R.R."/>
            <person name="Richter M."/>
            <person name="Diez M.S."/>
            <person name="Solano J."/>
            <person name="Bargiela R."/>
            <person name="Golyshina O.V."/>
            <person name="Manteca A."/>
            <person name="Ramos J.L."/>
            <person name="Gallego J.R."/>
            <person name="Llorente I."/>
            <person name="Martins Dos Santos V.A."/>
            <person name="Jensen O.N."/>
            <person name="Pelaez A.I."/>
            <person name="Sanchez J."/>
            <person name="Ferrer M."/>
        </authorList>
    </citation>
    <scope>NUCLEOTIDE SEQUENCE</scope>
</reference>
<name>T1CCG4_9ZZZZ</name>
<gene>
    <name evidence="5" type="ORF">B2A_02040</name>
</gene>
<protein>
    <submittedName>
        <fullName evidence="5">Glutamate/phenylalanine/leucine/valine dehydrogenase, dimerization region domain protein</fullName>
        <ecNumber evidence="5">1.4.1.-</ecNumber>
    </submittedName>
</protein>
<dbReference type="SUPFAM" id="SSF53223">
    <property type="entry name" value="Aminoacid dehydrogenase-like, N-terminal domain"/>
    <property type="match status" value="1"/>
</dbReference>
<accession>T1CCG4</accession>
<comment type="caution">
    <text evidence="5">The sequence shown here is derived from an EMBL/GenBank/DDBJ whole genome shotgun (WGS) entry which is preliminary data.</text>
</comment>
<dbReference type="PANTHER" id="PTHR42722:SF1">
    <property type="entry name" value="VALINE DEHYDROGENASE"/>
    <property type="match status" value="1"/>
</dbReference>
<dbReference type="PANTHER" id="PTHR42722">
    <property type="entry name" value="LEUCINE DEHYDROGENASE"/>
    <property type="match status" value="1"/>
</dbReference>
<evidence type="ECO:0000256" key="1">
    <source>
        <dbReference type="ARBA" id="ARBA00006382"/>
    </source>
</evidence>
<proteinExistence type="inferred from homology"/>
<reference evidence="5" key="1">
    <citation type="submission" date="2013-08" db="EMBL/GenBank/DDBJ databases">
        <authorList>
            <person name="Mendez C."/>
            <person name="Richter M."/>
            <person name="Ferrer M."/>
            <person name="Sanchez J."/>
        </authorList>
    </citation>
    <scope>NUCLEOTIDE SEQUENCE</scope>
</reference>
<dbReference type="GO" id="GO:0006520">
    <property type="term" value="P:amino acid metabolic process"/>
    <property type="evidence" value="ECO:0007669"/>
    <property type="project" value="InterPro"/>
</dbReference>
<evidence type="ECO:0000256" key="2">
    <source>
        <dbReference type="ARBA" id="ARBA00023002"/>
    </source>
</evidence>
<keyword evidence="3" id="KW-0520">NAD</keyword>
<dbReference type="AlphaFoldDB" id="T1CCG4"/>
<feature type="domain" description="Glutamate/phenylalanine/leucine/valine/L-tryptophan dehydrogenase dimerisation" evidence="4">
    <location>
        <begin position="23"/>
        <end position="53"/>
    </location>
</feature>
<dbReference type="GO" id="GO:0016639">
    <property type="term" value="F:oxidoreductase activity, acting on the CH-NH2 group of donors, NAD or NADP as acceptor"/>
    <property type="evidence" value="ECO:0007669"/>
    <property type="project" value="InterPro"/>
</dbReference>
<evidence type="ECO:0000259" key="4">
    <source>
        <dbReference type="Pfam" id="PF02812"/>
    </source>
</evidence>
<dbReference type="EMBL" id="AUZZ01001430">
    <property type="protein sequence ID" value="EQD64370.1"/>
    <property type="molecule type" value="Genomic_DNA"/>
</dbReference>
<dbReference type="InterPro" id="IPR016211">
    <property type="entry name" value="Glu/Phe/Leu/Val/Trp_DH_bac/arc"/>
</dbReference>
<feature type="non-terminal residue" evidence="5">
    <location>
        <position position="54"/>
    </location>
</feature>
<dbReference type="Pfam" id="PF02812">
    <property type="entry name" value="ELFV_dehydrog_N"/>
    <property type="match status" value="1"/>
</dbReference>
<dbReference type="EC" id="1.4.1.-" evidence="5"/>
<organism evidence="5">
    <name type="scientific">mine drainage metagenome</name>
    <dbReference type="NCBI Taxonomy" id="410659"/>
    <lineage>
        <taxon>unclassified sequences</taxon>
        <taxon>metagenomes</taxon>
        <taxon>ecological metagenomes</taxon>
    </lineage>
</organism>
<evidence type="ECO:0000256" key="3">
    <source>
        <dbReference type="ARBA" id="ARBA00023027"/>
    </source>
</evidence>
<sequence length="54" mass="5811">MDLYEMPDFDGHEKVVFGFDAATGLRAVIAIHCTALGPAAGGCRMWSYTSTEEA</sequence>